<feature type="non-terminal residue" evidence="1">
    <location>
        <position position="68"/>
    </location>
</feature>
<dbReference type="Proteomes" id="UP001374952">
    <property type="component" value="Unassembled WGS sequence"/>
</dbReference>
<accession>A0ACC6RA68</accession>
<feature type="non-terminal residue" evidence="1">
    <location>
        <position position="1"/>
    </location>
</feature>
<dbReference type="EMBL" id="JBAKAX010000380">
    <property type="protein sequence ID" value="MEL0606664.1"/>
    <property type="molecule type" value="Genomic_DNA"/>
</dbReference>
<gene>
    <name evidence="1" type="ORF">V6250_21395</name>
</gene>
<proteinExistence type="predicted"/>
<name>A0ACC6RA68_9GAMM</name>
<comment type="caution">
    <text evidence="1">The sequence shown here is derived from an EMBL/GenBank/DDBJ whole genome shotgun (WGS) entry which is preliminary data.</text>
</comment>
<evidence type="ECO:0000313" key="2">
    <source>
        <dbReference type="Proteomes" id="UP001374952"/>
    </source>
</evidence>
<sequence>IAADSGLASAHKLATAFINKAKQQNLQTAQMVYFDTMLFAYDEMQFTSVKAASIEYPLKGELKVKSSL</sequence>
<reference evidence="1" key="1">
    <citation type="submission" date="2024-02" db="EMBL/GenBank/DDBJ databases">
        <title>Bacteria isolated from the canopy kelp, Nereocystis luetkeana.</title>
        <authorList>
            <person name="Pfister C.A."/>
            <person name="Younker I.T."/>
            <person name="Light S.H."/>
        </authorList>
    </citation>
    <scope>NUCLEOTIDE SEQUENCE</scope>
    <source>
        <strain evidence="1">TN.2.01</strain>
    </source>
</reference>
<organism evidence="1 2">
    <name type="scientific">Pseudoalteromonas undina</name>
    <dbReference type="NCBI Taxonomy" id="43660"/>
    <lineage>
        <taxon>Bacteria</taxon>
        <taxon>Pseudomonadati</taxon>
        <taxon>Pseudomonadota</taxon>
        <taxon>Gammaproteobacteria</taxon>
        <taxon>Alteromonadales</taxon>
        <taxon>Pseudoalteromonadaceae</taxon>
        <taxon>Pseudoalteromonas</taxon>
    </lineage>
</organism>
<protein>
    <submittedName>
        <fullName evidence="1">Uncharacterized protein</fullName>
    </submittedName>
</protein>
<keyword evidence="2" id="KW-1185">Reference proteome</keyword>
<evidence type="ECO:0000313" key="1">
    <source>
        <dbReference type="EMBL" id="MEL0606664.1"/>
    </source>
</evidence>